<dbReference type="Gene3D" id="3.10.10.10">
    <property type="entry name" value="HIV Type 1 Reverse Transcriptase, subunit A, domain 1"/>
    <property type="match status" value="1"/>
</dbReference>
<name>A0A8J6LF22_TENMO</name>
<reference evidence="1" key="2">
    <citation type="submission" date="2021-08" db="EMBL/GenBank/DDBJ databases">
        <authorList>
            <person name="Eriksson T."/>
        </authorList>
    </citation>
    <scope>NUCLEOTIDE SEQUENCE</scope>
    <source>
        <strain evidence="1">Stoneville</strain>
        <tissue evidence="1">Whole head</tissue>
    </source>
</reference>
<dbReference type="GO" id="GO:0071897">
    <property type="term" value="P:DNA biosynthetic process"/>
    <property type="evidence" value="ECO:0007669"/>
    <property type="project" value="UniProtKB-ARBA"/>
</dbReference>
<dbReference type="EMBL" id="JABDTM020020474">
    <property type="protein sequence ID" value="KAH0817013.1"/>
    <property type="molecule type" value="Genomic_DNA"/>
</dbReference>
<proteinExistence type="predicted"/>
<gene>
    <name evidence="1" type="ORF">GEV33_005778</name>
</gene>
<dbReference type="InterPro" id="IPR043502">
    <property type="entry name" value="DNA/RNA_pol_sf"/>
</dbReference>
<dbReference type="AlphaFoldDB" id="A0A8J6LF22"/>
<dbReference type="SUPFAM" id="SSF56672">
    <property type="entry name" value="DNA/RNA polymerases"/>
    <property type="match status" value="1"/>
</dbReference>
<evidence type="ECO:0000313" key="1">
    <source>
        <dbReference type="EMBL" id="KAH0817013.1"/>
    </source>
</evidence>
<evidence type="ECO:0008006" key="3">
    <source>
        <dbReference type="Google" id="ProtNLM"/>
    </source>
</evidence>
<evidence type="ECO:0000313" key="2">
    <source>
        <dbReference type="Proteomes" id="UP000719412"/>
    </source>
</evidence>
<reference evidence="1" key="1">
    <citation type="journal article" date="2020" name="J Insects Food Feed">
        <title>The yellow mealworm (Tenebrio molitor) genome: a resource for the emerging insects as food and feed industry.</title>
        <authorList>
            <person name="Eriksson T."/>
            <person name="Andere A."/>
            <person name="Kelstrup H."/>
            <person name="Emery V."/>
            <person name="Picard C."/>
        </authorList>
    </citation>
    <scope>NUCLEOTIDE SEQUENCE</scope>
    <source>
        <strain evidence="1">Stoneville</strain>
        <tissue evidence="1">Whole head</tissue>
    </source>
</reference>
<comment type="caution">
    <text evidence="1">The sequence shown here is derived from an EMBL/GenBank/DDBJ whole genome shotgun (WGS) entry which is preliminary data.</text>
</comment>
<dbReference type="SUPFAM" id="SSF50630">
    <property type="entry name" value="Acid proteases"/>
    <property type="match status" value="1"/>
</dbReference>
<protein>
    <recommendedName>
        <fullName evidence="3">Peptidase A2 domain-containing protein</fullName>
    </recommendedName>
</protein>
<dbReference type="Gene3D" id="2.40.70.10">
    <property type="entry name" value="Acid Proteases"/>
    <property type="match status" value="1"/>
</dbReference>
<sequence length="376" mass="41858">MPPTQESTPSVPLPISVPVPSVPVLTQVPASSAPVLTPERSSRPGDPVAFLERVEKLCESDGVNADQLLPHLPGLLQATFLKTFTIDLDGERVQSPPTAPNDWPLLEESDHRPHVTVQILSEWYAALVDTGVAGSFIGDYPRDKCYRHLRPASPTIQSARIANGQVDVITEAYWISLKMGTTTIQGKFHHLPHLPSDIVLSIDILRRYPFTIDLEESSASLRSPAAGDATRRLAFGSSSRKNFSSVTPDTIRGLTPLAQHEIRLPHLDPEQGIIDVDSMLAEGVIEPSDSPWSSPIVLAKKKFSFKSWFRRPGRTPFILVSQRSLVLKVPFGSKKKFLVSSFVSKKSLSFDSLVWDIEDIFSLKFRRFRKKEWMFS</sequence>
<keyword evidence="2" id="KW-1185">Reference proteome</keyword>
<dbReference type="InterPro" id="IPR021109">
    <property type="entry name" value="Peptidase_aspartic_dom_sf"/>
</dbReference>
<organism evidence="1 2">
    <name type="scientific">Tenebrio molitor</name>
    <name type="common">Yellow mealworm beetle</name>
    <dbReference type="NCBI Taxonomy" id="7067"/>
    <lineage>
        <taxon>Eukaryota</taxon>
        <taxon>Metazoa</taxon>
        <taxon>Ecdysozoa</taxon>
        <taxon>Arthropoda</taxon>
        <taxon>Hexapoda</taxon>
        <taxon>Insecta</taxon>
        <taxon>Pterygota</taxon>
        <taxon>Neoptera</taxon>
        <taxon>Endopterygota</taxon>
        <taxon>Coleoptera</taxon>
        <taxon>Polyphaga</taxon>
        <taxon>Cucujiformia</taxon>
        <taxon>Tenebrionidae</taxon>
        <taxon>Tenebrio</taxon>
    </lineage>
</organism>
<accession>A0A8J6LF22</accession>
<dbReference type="Proteomes" id="UP000719412">
    <property type="component" value="Unassembled WGS sequence"/>
</dbReference>